<protein>
    <recommendedName>
        <fullName evidence="1">Oxidoreductase molybdopterin-binding domain-containing protein</fullName>
    </recommendedName>
</protein>
<dbReference type="InterPro" id="IPR000572">
    <property type="entry name" value="OxRdtase_Mopterin-bd_dom"/>
</dbReference>
<gene>
    <name evidence="2" type="ORF">METZ01_LOCUS7451</name>
</gene>
<dbReference type="Gene3D" id="2.60.40.650">
    <property type="match status" value="1"/>
</dbReference>
<dbReference type="SUPFAM" id="SSF81296">
    <property type="entry name" value="E set domains"/>
    <property type="match status" value="1"/>
</dbReference>
<dbReference type="PROSITE" id="PS51318">
    <property type="entry name" value="TAT"/>
    <property type="match status" value="1"/>
</dbReference>
<sequence>MTTSSTRRDILKSSLALAGLGAFGVPEWVLPALAQNESLVDFLDLPDNMRLVRGAERRMIDIRNIDGVIYPPADQWATTQHYGHPVVDGATYRLHVSGLVNEALSLSLDDLRAMPSKDLVFGFECSGNGGPVNGLCGNGSWTGVPLRTVLDKAEVSSSARDVVFFGADRGEEEVPFRGTTFPVDQQYGRSLSREKALSSEPMLAYALNGEPLTRHQGFPLRLLVPGWYGMAQVKWLSEIHVQQDQYLGKHQARQYRTLRGVMVNGDMKWKETAITRMRLKSFIARVSHDGNRHKIFGVVLHDGTSLQSVEVKIDDGAWQPAALDPATNSKYSWKFFTYDWNDATAGEHTIVSRVTDSTGQVQPTAAEQETKKTFLERNGQFPRKVLIA</sequence>
<organism evidence="2">
    <name type="scientific">marine metagenome</name>
    <dbReference type="NCBI Taxonomy" id="408172"/>
    <lineage>
        <taxon>unclassified sequences</taxon>
        <taxon>metagenomes</taxon>
        <taxon>ecological metagenomes</taxon>
    </lineage>
</organism>
<evidence type="ECO:0000259" key="1">
    <source>
        <dbReference type="Pfam" id="PF00174"/>
    </source>
</evidence>
<dbReference type="Gene3D" id="3.90.420.10">
    <property type="entry name" value="Oxidoreductase, molybdopterin-binding domain"/>
    <property type="match status" value="1"/>
</dbReference>
<dbReference type="InterPro" id="IPR014756">
    <property type="entry name" value="Ig_E-set"/>
</dbReference>
<dbReference type="GO" id="GO:0020037">
    <property type="term" value="F:heme binding"/>
    <property type="evidence" value="ECO:0007669"/>
    <property type="project" value="TreeGrafter"/>
</dbReference>
<name>A0A381NJB1_9ZZZZ</name>
<evidence type="ECO:0000313" key="2">
    <source>
        <dbReference type="EMBL" id="SUZ54597.1"/>
    </source>
</evidence>
<dbReference type="InterPro" id="IPR006311">
    <property type="entry name" value="TAT_signal"/>
</dbReference>
<dbReference type="PANTHER" id="PTHR19372:SF7">
    <property type="entry name" value="SULFITE OXIDASE, MITOCHONDRIAL"/>
    <property type="match status" value="1"/>
</dbReference>
<dbReference type="GO" id="GO:0006790">
    <property type="term" value="P:sulfur compound metabolic process"/>
    <property type="evidence" value="ECO:0007669"/>
    <property type="project" value="TreeGrafter"/>
</dbReference>
<dbReference type="PANTHER" id="PTHR19372">
    <property type="entry name" value="SULFITE REDUCTASE"/>
    <property type="match status" value="1"/>
</dbReference>
<dbReference type="InterPro" id="IPR008335">
    <property type="entry name" value="Mopterin_OxRdtase_euk"/>
</dbReference>
<dbReference type="EMBL" id="UINC01000397">
    <property type="protein sequence ID" value="SUZ54597.1"/>
    <property type="molecule type" value="Genomic_DNA"/>
</dbReference>
<dbReference type="SUPFAM" id="SSF56524">
    <property type="entry name" value="Oxidoreductase molybdopterin-binding domain"/>
    <property type="match status" value="1"/>
</dbReference>
<dbReference type="Pfam" id="PF00174">
    <property type="entry name" value="Oxidored_molyb"/>
    <property type="match status" value="1"/>
</dbReference>
<reference evidence="2" key="1">
    <citation type="submission" date="2018-05" db="EMBL/GenBank/DDBJ databases">
        <authorList>
            <person name="Lanie J.A."/>
            <person name="Ng W.-L."/>
            <person name="Kazmierczak K.M."/>
            <person name="Andrzejewski T.M."/>
            <person name="Davidsen T.M."/>
            <person name="Wayne K.J."/>
            <person name="Tettelin H."/>
            <person name="Glass J.I."/>
            <person name="Rusch D."/>
            <person name="Podicherti R."/>
            <person name="Tsui H.-C.T."/>
            <person name="Winkler M.E."/>
        </authorList>
    </citation>
    <scope>NUCLEOTIDE SEQUENCE</scope>
</reference>
<proteinExistence type="predicted"/>
<dbReference type="GO" id="GO:0008482">
    <property type="term" value="F:sulfite oxidase activity"/>
    <property type="evidence" value="ECO:0007669"/>
    <property type="project" value="TreeGrafter"/>
</dbReference>
<accession>A0A381NJB1</accession>
<dbReference type="InterPro" id="IPR036374">
    <property type="entry name" value="OxRdtase_Mopterin-bd_sf"/>
</dbReference>
<feature type="domain" description="Oxidoreductase molybdopterin-binding" evidence="1">
    <location>
        <begin position="81"/>
        <end position="246"/>
    </location>
</feature>
<dbReference type="AlphaFoldDB" id="A0A381NJB1"/>
<dbReference type="GO" id="GO:0043546">
    <property type="term" value="F:molybdopterin cofactor binding"/>
    <property type="evidence" value="ECO:0007669"/>
    <property type="project" value="TreeGrafter"/>
</dbReference>
<dbReference type="PRINTS" id="PR00407">
    <property type="entry name" value="EUMOPTERIN"/>
</dbReference>